<evidence type="ECO:0000313" key="2">
    <source>
        <dbReference type="EMBL" id="QKD84019.1"/>
    </source>
</evidence>
<dbReference type="SUPFAM" id="SSF55729">
    <property type="entry name" value="Acyl-CoA N-acyltransferases (Nat)"/>
    <property type="match status" value="1"/>
</dbReference>
<accession>A0A6M8B9C8</accession>
<dbReference type="PANTHER" id="PTHR47443">
    <property type="entry name" value="ACYL-COA N-ACYLTRANSFERASES (NAT) SUPERFAMILY PROTEIN"/>
    <property type="match status" value="1"/>
</dbReference>
<dbReference type="PANTHER" id="PTHR47443:SF3">
    <property type="entry name" value="GCN5-RELATED N-ACETYLTRANSFERASE 4, CHLOROPLASTIC"/>
    <property type="match status" value="1"/>
</dbReference>
<dbReference type="InterPro" id="IPR000182">
    <property type="entry name" value="GNAT_dom"/>
</dbReference>
<organism evidence="2 3">
    <name type="scientific">Thermoleptolyngbya sichuanensis A183</name>
    <dbReference type="NCBI Taxonomy" id="2737172"/>
    <lineage>
        <taxon>Bacteria</taxon>
        <taxon>Bacillati</taxon>
        <taxon>Cyanobacteriota</taxon>
        <taxon>Cyanophyceae</taxon>
        <taxon>Oculatellales</taxon>
        <taxon>Oculatellaceae</taxon>
        <taxon>Thermoleptolyngbya</taxon>
        <taxon>Thermoleptolyngbya sichuanensis</taxon>
    </lineage>
</organism>
<keyword evidence="3" id="KW-1185">Reference proteome</keyword>
<reference evidence="2 3" key="1">
    <citation type="submission" date="2020-05" db="EMBL/GenBank/DDBJ databases">
        <title>Complete genome sequence of of a novel Thermoleptolyngbya strain isolated from hot springs of Ganzi, Sichuan China.</title>
        <authorList>
            <person name="Tang J."/>
            <person name="Daroch M."/>
            <person name="Li L."/>
            <person name="Waleron K."/>
            <person name="Waleron M."/>
            <person name="Waleron M."/>
        </authorList>
    </citation>
    <scope>NUCLEOTIDE SEQUENCE [LARGE SCALE GENOMIC DNA]</scope>
    <source>
        <strain evidence="2 3">PKUAC-SCTA183</strain>
    </source>
</reference>
<dbReference type="KEGG" id="theu:HPC62_19115"/>
<dbReference type="EMBL" id="CP053661">
    <property type="protein sequence ID" value="QKD84019.1"/>
    <property type="molecule type" value="Genomic_DNA"/>
</dbReference>
<dbReference type="InterPro" id="IPR016181">
    <property type="entry name" value="Acyl_CoA_acyltransferase"/>
</dbReference>
<sequence>MRLVFARSRFSLGLEWGDAVITGVAVGRDVFLSALLAGWMDKPCGISQVDEPGTILIRTARSRDLPDLAEVLASSFHNPDGLLGWAYPLFRAGILDDLRGRLHRKTPHYTCLVAVEQHGSDNTLTERVVGTLEMNLHRPAFWNVVGDRYLYISNLAVRSGYRRRGIALQLLQACDRIAVEWGFAALYLHTLENNTAARLLYEKAGYHVSKSEWNPFTWAVGQPQQLFLQKRLSQPQG</sequence>
<dbReference type="Pfam" id="PF00583">
    <property type="entry name" value="Acetyltransf_1"/>
    <property type="match status" value="1"/>
</dbReference>
<keyword evidence="2" id="KW-0808">Transferase</keyword>
<proteinExistence type="predicted"/>
<protein>
    <submittedName>
        <fullName evidence="2">GNAT family N-acetyltransferase</fullName>
    </submittedName>
</protein>
<dbReference type="AlphaFoldDB" id="A0A6M8B9C8"/>
<gene>
    <name evidence="2" type="ORF">HPC62_19115</name>
</gene>
<dbReference type="CDD" id="cd04301">
    <property type="entry name" value="NAT_SF"/>
    <property type="match status" value="1"/>
</dbReference>
<evidence type="ECO:0000259" key="1">
    <source>
        <dbReference type="PROSITE" id="PS51186"/>
    </source>
</evidence>
<dbReference type="GO" id="GO:0016747">
    <property type="term" value="F:acyltransferase activity, transferring groups other than amino-acyl groups"/>
    <property type="evidence" value="ECO:0007669"/>
    <property type="project" value="InterPro"/>
</dbReference>
<dbReference type="RefSeq" id="WP_172358088.1">
    <property type="nucleotide sequence ID" value="NZ_CP053661.1"/>
</dbReference>
<dbReference type="PROSITE" id="PS51186">
    <property type="entry name" value="GNAT"/>
    <property type="match status" value="1"/>
</dbReference>
<name>A0A6M8B9C8_9CYAN</name>
<dbReference type="Gene3D" id="3.40.630.30">
    <property type="match status" value="1"/>
</dbReference>
<feature type="domain" description="N-acetyltransferase" evidence="1">
    <location>
        <begin position="55"/>
        <end position="233"/>
    </location>
</feature>
<evidence type="ECO:0000313" key="3">
    <source>
        <dbReference type="Proteomes" id="UP000505210"/>
    </source>
</evidence>
<dbReference type="Proteomes" id="UP000505210">
    <property type="component" value="Chromosome"/>
</dbReference>